<feature type="binding site" evidence="7">
    <location>
        <position position="230"/>
    </location>
    <ligand>
        <name>L-glutamate</name>
        <dbReference type="ChEBI" id="CHEBI:29985"/>
    </ligand>
</feature>
<comment type="cofactor">
    <cofactor evidence="7">
        <name>Zn(2+)</name>
        <dbReference type="ChEBI" id="CHEBI:29105"/>
    </cofactor>
    <text evidence="7">Binds 1 zinc ion per subunit.</text>
</comment>
<feature type="short sequence motif" description="'KMSKS' region" evidence="7">
    <location>
        <begin position="268"/>
        <end position="272"/>
    </location>
</feature>
<dbReference type="GO" id="GO:0005829">
    <property type="term" value="C:cytosol"/>
    <property type="evidence" value="ECO:0007669"/>
    <property type="project" value="TreeGrafter"/>
</dbReference>
<evidence type="ECO:0000256" key="3">
    <source>
        <dbReference type="ARBA" id="ARBA00022741"/>
    </source>
</evidence>
<dbReference type="NCBIfam" id="TIGR03838">
    <property type="entry name" value="queuosine_YadB"/>
    <property type="match status" value="1"/>
</dbReference>
<dbReference type="Pfam" id="PF00749">
    <property type="entry name" value="tRNA-synt_1c"/>
    <property type="match status" value="1"/>
</dbReference>
<keyword evidence="4 7" id="KW-0862">Zinc</keyword>
<evidence type="ECO:0000256" key="4">
    <source>
        <dbReference type="ARBA" id="ARBA00022833"/>
    </source>
</evidence>
<feature type="binding site" evidence="7">
    <location>
        <position position="141"/>
    </location>
    <ligand>
        <name>Zn(2+)</name>
        <dbReference type="ChEBI" id="CHEBI:29105"/>
    </ligand>
</feature>
<feature type="domain" description="Glutamyl/glutaminyl-tRNA synthetase class Ib catalytic" evidence="9">
    <location>
        <begin position="47"/>
        <end position="275"/>
    </location>
</feature>
<keyword evidence="6 7" id="KW-0030">Aminoacyl-tRNA synthetase</keyword>
<dbReference type="PANTHER" id="PTHR43311:SF1">
    <property type="entry name" value="GLUTAMYL-Q TRNA(ASP) SYNTHETASE"/>
    <property type="match status" value="1"/>
</dbReference>
<dbReference type="NCBIfam" id="NF004314">
    <property type="entry name" value="PRK05710.1-3"/>
    <property type="match status" value="1"/>
</dbReference>
<keyword evidence="8" id="KW-0648">Protein biosynthesis</keyword>
<dbReference type="GO" id="GO:0005524">
    <property type="term" value="F:ATP binding"/>
    <property type="evidence" value="ECO:0007669"/>
    <property type="project" value="UniProtKB-KW"/>
</dbReference>
<evidence type="ECO:0000313" key="11">
    <source>
        <dbReference type="Proteomes" id="UP000071065"/>
    </source>
</evidence>
<comment type="similarity">
    <text evidence="7">Belongs to the class-I aminoacyl-tRNA synthetase family. GluQ subfamily.</text>
</comment>
<dbReference type="EC" id="6.1.1.-" evidence="7"/>
<dbReference type="GO" id="GO:0008270">
    <property type="term" value="F:zinc ion binding"/>
    <property type="evidence" value="ECO:0007669"/>
    <property type="project" value="UniProtKB-UniRule"/>
</dbReference>
<evidence type="ECO:0000256" key="1">
    <source>
        <dbReference type="ARBA" id="ARBA00022598"/>
    </source>
</evidence>
<dbReference type="Proteomes" id="UP000071065">
    <property type="component" value="Chromosome"/>
</dbReference>
<dbReference type="STRING" id="570277.EZMO1_4734"/>
<dbReference type="GO" id="GO:0006400">
    <property type="term" value="P:tRNA modification"/>
    <property type="evidence" value="ECO:0007669"/>
    <property type="project" value="InterPro"/>
</dbReference>
<dbReference type="GO" id="GO:0004818">
    <property type="term" value="F:glutamate-tRNA ligase activity"/>
    <property type="evidence" value="ECO:0007669"/>
    <property type="project" value="TreeGrafter"/>
</dbReference>
<dbReference type="KEGG" id="emp:EZMO1_4734"/>
<keyword evidence="2 7" id="KW-0479">Metal-binding</keyword>
<dbReference type="InterPro" id="IPR049940">
    <property type="entry name" value="GluQ/Sye"/>
</dbReference>
<name>A0A142BIQ9_9GAMM</name>
<dbReference type="PANTHER" id="PTHR43311">
    <property type="entry name" value="GLUTAMATE--TRNA LIGASE"/>
    <property type="match status" value="1"/>
</dbReference>
<dbReference type="AlphaFoldDB" id="A0A142BIQ9"/>
<dbReference type="InterPro" id="IPR000924">
    <property type="entry name" value="Glu/Gln-tRNA-synth"/>
</dbReference>
<organism evidence="10 11">
    <name type="scientific">Endozoicomonas montiporae CL-33</name>
    <dbReference type="NCBI Taxonomy" id="570277"/>
    <lineage>
        <taxon>Bacteria</taxon>
        <taxon>Pseudomonadati</taxon>
        <taxon>Pseudomonadota</taxon>
        <taxon>Gammaproteobacteria</taxon>
        <taxon>Oceanospirillales</taxon>
        <taxon>Endozoicomonadaceae</taxon>
        <taxon>Endozoicomonas</taxon>
    </lineage>
</organism>
<feature type="binding site" evidence="7">
    <location>
        <position position="139"/>
    </location>
    <ligand>
        <name>Zn(2+)</name>
        <dbReference type="ChEBI" id="CHEBI:29105"/>
    </ligand>
</feature>
<evidence type="ECO:0000313" key="10">
    <source>
        <dbReference type="EMBL" id="AMO58635.1"/>
    </source>
</evidence>
<proteinExistence type="inferred from homology"/>
<keyword evidence="3 7" id="KW-0547">Nucleotide-binding</keyword>
<dbReference type="PRINTS" id="PR00987">
    <property type="entry name" value="TRNASYNTHGLU"/>
</dbReference>
<dbReference type="InterPro" id="IPR014729">
    <property type="entry name" value="Rossmann-like_a/b/a_fold"/>
</dbReference>
<dbReference type="HAMAP" id="MF_01428">
    <property type="entry name" value="Glu_Q_tRNA_synth"/>
    <property type="match status" value="1"/>
</dbReference>
<dbReference type="Gene3D" id="3.40.50.620">
    <property type="entry name" value="HUPs"/>
    <property type="match status" value="1"/>
</dbReference>
<keyword evidence="5 7" id="KW-0067">ATP-binding</keyword>
<dbReference type="FunFam" id="3.40.50.620:FF:000093">
    <property type="entry name" value="Glutamyl-Q tRNA(Asp) synthetase"/>
    <property type="match status" value="1"/>
</dbReference>
<feature type="binding site" evidence="7">
    <location>
        <position position="83"/>
    </location>
    <ligand>
        <name>L-glutamate</name>
        <dbReference type="ChEBI" id="CHEBI:29985"/>
    </ligand>
</feature>
<protein>
    <recommendedName>
        <fullName evidence="7">Glutamyl-Q tRNA(Asp) synthetase</fullName>
        <shortName evidence="7">Glu-Q-RSs</shortName>
        <ecNumber evidence="7">6.1.1.-</ecNumber>
    </recommendedName>
</protein>
<gene>
    <name evidence="7 10" type="primary">gluQ</name>
    <name evidence="10" type="ORF">EZMO1_4734</name>
</gene>
<evidence type="ECO:0000259" key="9">
    <source>
        <dbReference type="Pfam" id="PF00749"/>
    </source>
</evidence>
<dbReference type="EMBL" id="CP013251">
    <property type="protein sequence ID" value="AMO58635.1"/>
    <property type="molecule type" value="Genomic_DNA"/>
</dbReference>
<evidence type="ECO:0000256" key="5">
    <source>
        <dbReference type="ARBA" id="ARBA00022840"/>
    </source>
</evidence>
<sequence length="334" mass="37585">MRDHQQAATVALSCKVSRLGCMRLVVVTIYLYVTFISSMTISPYVGRFAPSPTGPLHFGSLVAALASYLDARHQDGTWLVRMEDIDPPREQPGAADKILKALDVYGLHWDGEVLYQSQRSNAYEEAMEQLKQSQAIYPCTCSRKQLQPYQGIYPGLCRNASLNTLPDKPYAWRLNSQDEIIEFDDRIQGHQQFDMKALGDFIVQRKERLFAYQLAVCVDDEFQKITHIVRGNDLIDSTPRQISLQSALGMNKVTYAHIPVIVQDNGDKLSKQNLAPELPLDNPRPLLLKALQALGHVPPKGLEGESTTYIINWGAENWNPDKIIRSSSLLESDL</sequence>
<comment type="function">
    <text evidence="7">Catalyzes the tRNA-independent activation of glutamate in presence of ATP and the subsequent transfer of glutamate onto a tRNA(Asp). Glutamate is transferred on the 2-amino-5-(4,5-dihydroxy-2-cyclopenten-1-yl) moiety of the queuosine in the wobble position of the QUC anticodon.</text>
</comment>
<feature type="binding site" evidence="7">
    <location>
        <begin position="47"/>
        <end position="51"/>
    </location>
    <ligand>
        <name>L-glutamate</name>
        <dbReference type="ChEBI" id="CHEBI:29985"/>
    </ligand>
</feature>
<evidence type="ECO:0000256" key="6">
    <source>
        <dbReference type="ARBA" id="ARBA00023146"/>
    </source>
</evidence>
<evidence type="ECO:0000256" key="2">
    <source>
        <dbReference type="ARBA" id="ARBA00022723"/>
    </source>
</evidence>
<feature type="binding site" evidence="7">
    <location>
        <position position="212"/>
    </location>
    <ligand>
        <name>L-glutamate</name>
        <dbReference type="ChEBI" id="CHEBI:29985"/>
    </ligand>
</feature>
<dbReference type="PATRIC" id="fig|570277.3.peg.5064"/>
<feature type="binding site" evidence="7">
    <location>
        <position position="271"/>
    </location>
    <ligand>
        <name>ATP</name>
        <dbReference type="ChEBI" id="CHEBI:30616"/>
    </ligand>
</feature>
<feature type="short sequence motif" description="'HIGH' region" evidence="7">
    <location>
        <begin position="50"/>
        <end position="60"/>
    </location>
</feature>
<dbReference type="GO" id="GO:0006424">
    <property type="term" value="P:glutamyl-tRNA aminoacylation"/>
    <property type="evidence" value="ECO:0007669"/>
    <property type="project" value="InterPro"/>
</dbReference>
<dbReference type="InterPro" id="IPR020058">
    <property type="entry name" value="Glu/Gln-tRNA-synth_Ib_cat-dom"/>
</dbReference>
<evidence type="ECO:0000256" key="7">
    <source>
        <dbReference type="HAMAP-Rule" id="MF_01428"/>
    </source>
</evidence>
<dbReference type="SUPFAM" id="SSF52374">
    <property type="entry name" value="Nucleotidylyl transferase"/>
    <property type="match status" value="1"/>
</dbReference>
<feature type="binding site" evidence="7">
    <location>
        <position position="157"/>
    </location>
    <ligand>
        <name>Zn(2+)</name>
        <dbReference type="ChEBI" id="CHEBI:29105"/>
    </ligand>
</feature>
<accession>A0A142BIQ9</accession>
<reference evidence="10 11" key="1">
    <citation type="journal article" date="2016" name="Front. Microbiol.">
        <title>Genomic Insight into the Host-Endosymbiont Relationship of Endozoicomonas montiporae CL-33(T) with its Coral Host.</title>
        <authorList>
            <person name="Ding J.-Y."/>
            <person name="Shiu J.-H."/>
            <person name="Chen W.-M."/>
            <person name="Chiang Y.-R."/>
            <person name="Tang S.-L."/>
        </authorList>
    </citation>
    <scope>NUCLEOTIDE SEQUENCE [LARGE SCALE GENOMIC DNA]</scope>
    <source>
        <strain evidence="10 11">CL-33</strain>
    </source>
</reference>
<feature type="binding site" evidence="7">
    <location>
        <position position="153"/>
    </location>
    <ligand>
        <name>Zn(2+)</name>
        <dbReference type="ChEBI" id="CHEBI:29105"/>
    </ligand>
</feature>
<dbReference type="InterPro" id="IPR022380">
    <property type="entry name" value="Glu-Q_tRNA(Asp)_Synthase"/>
</dbReference>
<keyword evidence="1 7" id="KW-0436">Ligase</keyword>
<evidence type="ECO:0000256" key="8">
    <source>
        <dbReference type="RuleBase" id="RU363037"/>
    </source>
</evidence>